<accession>A0ACB9JFD1</accession>
<keyword evidence="2" id="KW-1185">Reference proteome</keyword>
<comment type="caution">
    <text evidence="1">The sequence shown here is derived from an EMBL/GenBank/DDBJ whole genome shotgun (WGS) entry which is preliminary data.</text>
</comment>
<reference evidence="2" key="1">
    <citation type="journal article" date="2022" name="Mol. Ecol. Resour.">
        <title>The genomes of chicory, endive, great burdock and yacon provide insights into Asteraceae palaeo-polyploidization history and plant inulin production.</title>
        <authorList>
            <person name="Fan W."/>
            <person name="Wang S."/>
            <person name="Wang H."/>
            <person name="Wang A."/>
            <person name="Jiang F."/>
            <person name="Liu H."/>
            <person name="Zhao H."/>
            <person name="Xu D."/>
            <person name="Zhang Y."/>
        </authorList>
    </citation>
    <scope>NUCLEOTIDE SEQUENCE [LARGE SCALE GENOMIC DNA]</scope>
    <source>
        <strain evidence="2">cv. Yunnan</strain>
    </source>
</reference>
<reference evidence="1 2" key="2">
    <citation type="journal article" date="2022" name="Mol. Ecol. Resour.">
        <title>The genomes of chicory, endive, great burdock and yacon provide insights into Asteraceae paleo-polyploidization history and plant inulin production.</title>
        <authorList>
            <person name="Fan W."/>
            <person name="Wang S."/>
            <person name="Wang H."/>
            <person name="Wang A."/>
            <person name="Jiang F."/>
            <person name="Liu H."/>
            <person name="Zhao H."/>
            <person name="Xu D."/>
            <person name="Zhang Y."/>
        </authorList>
    </citation>
    <scope>NUCLEOTIDE SEQUENCE [LARGE SCALE GENOMIC DNA]</scope>
    <source>
        <strain evidence="2">cv. Yunnan</strain>
        <tissue evidence="1">Leaves</tissue>
    </source>
</reference>
<protein>
    <submittedName>
        <fullName evidence="1">Uncharacterized protein</fullName>
    </submittedName>
</protein>
<gene>
    <name evidence="1" type="ORF">L1987_12673</name>
</gene>
<evidence type="ECO:0000313" key="1">
    <source>
        <dbReference type="EMBL" id="KAI3818852.1"/>
    </source>
</evidence>
<dbReference type="EMBL" id="CM042021">
    <property type="protein sequence ID" value="KAI3818852.1"/>
    <property type="molecule type" value="Genomic_DNA"/>
</dbReference>
<dbReference type="Proteomes" id="UP001056120">
    <property type="component" value="Linkage Group LG04"/>
</dbReference>
<name>A0ACB9JFD1_9ASTR</name>
<evidence type="ECO:0000313" key="2">
    <source>
        <dbReference type="Proteomes" id="UP001056120"/>
    </source>
</evidence>
<sequence>MVFLKAILLLLEKWKRKAPIGGHAVGIEFYNFYNSKTHSRYDSRFESKFKTPFPHLQLSHTVHTHTKFSLSLVIFDLRNQRSDSGFRWDQHKMALKSVPGTPASKIERTPISTPGGSRLREEKIVVTVRLRPLNKREQLAKDNVSWECIDDHSIVYKPLSQERVAQPSSFTFDKVFGPEAVTESVYEDGVKTVALSALMGINATIFAYGQTSSGKTYTMRGITEKAVNDIYQHIMNNPEREFRIKISGLEIYNENVRDLLNSETGRNLKLRDDPEKGTIVEKLVEETAMDDQHLRNLISVCESQRQVGETALNDASSRSHQIIRLTIESTLRDTSDCVRSFVSSLNFVDLAGSERATQTNADGARLREGCHINLSLMTLTTVIRKLSVGKRSGHIPYRDSKLTRILQHSLGGNARTAIICTLSPASSHVEQSRNTLFFATRAKEVTNNAQVNMVVSDKLLVKHLQKEVSRLEAELRTPDASNDKDLKIRQMEMEIEELKRQRDLAQSQAEELRRKLEEEPKELKPQASPAPLAKKCLSFSGTLPSVLEGREPTRFEKTRNTTIRQSMRQSSTTPFTLMHEIKKLEHLQEQLGEEANRALEVLHKEVACHRQGNQDAAETIAKLQAEIRDMCAVRTTQKEVTVDHMVPGVNKSVSASLKDEITRLKSQGSNIATLEEQLENVQKSIDKLIMSLPSNNTDQQVNSQSKKKKSPGPLTSSNLVNKPSFIRSPCSPMSATREVMDENRAPEEEAVVNPKGEEGGDVSSKENTPHRRSSSVNMRKMQKMFQNAAEENVRSIRTYVTELKERVAKLQYQKQLLVGQVLALEANEQAGYDLEADDNTADIPEVSPVPWHIRFREQRQAIIELWDACFVSIIHRTQFYMLFKGDPADEIYMEVELRRLSWLQQHLAEHGNATPGRGADEPSVSITSSLRSLKREREFLAKRLTTRLTTEERELLYMKWDVPLEGKQRRIQFVSKLWTDPRDSAHVQESAEIVAKLVGFREGANLSKEMFELNFVLPTDNRPWIMGWNPISNLLNL</sequence>
<organism evidence="1 2">
    <name type="scientific">Smallanthus sonchifolius</name>
    <dbReference type="NCBI Taxonomy" id="185202"/>
    <lineage>
        <taxon>Eukaryota</taxon>
        <taxon>Viridiplantae</taxon>
        <taxon>Streptophyta</taxon>
        <taxon>Embryophyta</taxon>
        <taxon>Tracheophyta</taxon>
        <taxon>Spermatophyta</taxon>
        <taxon>Magnoliopsida</taxon>
        <taxon>eudicotyledons</taxon>
        <taxon>Gunneridae</taxon>
        <taxon>Pentapetalae</taxon>
        <taxon>asterids</taxon>
        <taxon>campanulids</taxon>
        <taxon>Asterales</taxon>
        <taxon>Asteraceae</taxon>
        <taxon>Asteroideae</taxon>
        <taxon>Heliantheae alliance</taxon>
        <taxon>Millerieae</taxon>
        <taxon>Smallanthus</taxon>
    </lineage>
</organism>
<proteinExistence type="predicted"/>